<dbReference type="NCBIfam" id="TIGR02046">
    <property type="entry name" value="sdhC_b558_fam"/>
    <property type="match status" value="1"/>
</dbReference>
<evidence type="ECO:0000313" key="3">
    <source>
        <dbReference type="Proteomes" id="UP000190852"/>
    </source>
</evidence>
<dbReference type="CDD" id="cd03498">
    <property type="entry name" value="SQR_TypeB_2_TM"/>
    <property type="match status" value="1"/>
</dbReference>
<accession>A0A1T5DU88</accession>
<feature type="transmembrane region" description="Helical" evidence="1">
    <location>
        <begin position="104"/>
        <end position="124"/>
    </location>
</feature>
<evidence type="ECO:0000313" key="2">
    <source>
        <dbReference type="EMBL" id="SKB75159.1"/>
    </source>
</evidence>
<gene>
    <name evidence="2" type="ORF">SAMN05660349_02613</name>
</gene>
<dbReference type="AlphaFoldDB" id="A0A1T5DU88"/>
<keyword evidence="3" id="KW-1185">Reference proteome</keyword>
<name>A0A1T5DU88_9BACT</name>
<feature type="transmembrane region" description="Helical" evidence="1">
    <location>
        <begin position="12"/>
        <end position="37"/>
    </location>
</feature>
<dbReference type="Proteomes" id="UP000190852">
    <property type="component" value="Unassembled WGS sequence"/>
</dbReference>
<dbReference type="RefSeq" id="WP_079684037.1">
    <property type="nucleotide sequence ID" value="NZ_FUYQ01000021.1"/>
</dbReference>
<dbReference type="Gene3D" id="1.20.1300.10">
    <property type="entry name" value="Fumarate reductase/succinate dehydrogenase, transmembrane subunit"/>
    <property type="match status" value="1"/>
</dbReference>
<dbReference type="EMBL" id="FUYQ01000021">
    <property type="protein sequence ID" value="SKB75159.1"/>
    <property type="molecule type" value="Genomic_DNA"/>
</dbReference>
<keyword evidence="1" id="KW-0472">Membrane</keyword>
<feature type="transmembrane region" description="Helical" evidence="1">
    <location>
        <begin position="193"/>
        <end position="213"/>
    </location>
</feature>
<proteinExistence type="predicted"/>
<reference evidence="3" key="1">
    <citation type="submission" date="2017-02" db="EMBL/GenBank/DDBJ databases">
        <authorList>
            <person name="Varghese N."/>
            <person name="Submissions S."/>
        </authorList>
    </citation>
    <scope>NUCLEOTIDE SEQUENCE [LARGE SCALE GENOMIC DNA]</scope>
    <source>
        <strain evidence="3">DSM 24967</strain>
    </source>
</reference>
<organism evidence="2 3">
    <name type="scientific">Parabacteroides chartae</name>
    <dbReference type="NCBI Taxonomy" id="1037355"/>
    <lineage>
        <taxon>Bacteria</taxon>
        <taxon>Pseudomonadati</taxon>
        <taxon>Bacteroidota</taxon>
        <taxon>Bacteroidia</taxon>
        <taxon>Bacteroidales</taxon>
        <taxon>Tannerellaceae</taxon>
        <taxon>Parabacteroides</taxon>
    </lineage>
</organism>
<dbReference type="SUPFAM" id="SSF81343">
    <property type="entry name" value="Fumarate reductase respiratory complex transmembrane subunits"/>
    <property type="match status" value="1"/>
</dbReference>
<feature type="transmembrane region" description="Helical" evidence="1">
    <location>
        <begin position="57"/>
        <end position="78"/>
    </location>
</feature>
<dbReference type="InterPro" id="IPR011138">
    <property type="entry name" value="Cytochrome_b-558"/>
</dbReference>
<dbReference type="InterPro" id="IPR034804">
    <property type="entry name" value="SQR/QFR_C/D"/>
</dbReference>
<keyword evidence="1" id="KW-0812">Transmembrane</keyword>
<evidence type="ECO:0000256" key="1">
    <source>
        <dbReference type="SAM" id="Phobius"/>
    </source>
</evidence>
<sequence>MWLLNSSIGRKLIMSISGLFLIVFLTVHMVMNLVAVFSLDGYDAVCHFMGTNPVIQLMVPVLAAGFIVHIIYAGMLTLQNQKARGNDKYASASKTKVSWASKNMFVLGAIVLGVLVFHLTHFWAKMQLLEWKGEESMLGSELIVTVFKNPVVVAVYLAWILAVWLHLTHGFWSAFQTLGINNKKWYSRLKMIGIIYATILAVGFAVVAVYFYFAPFGACCAA</sequence>
<feature type="transmembrane region" description="Helical" evidence="1">
    <location>
        <begin position="151"/>
        <end position="172"/>
    </location>
</feature>
<protein>
    <submittedName>
        <fullName evidence="2">Succinate dehydrogenase / fumarate reductase cytochrome b subunit</fullName>
    </submittedName>
</protein>
<keyword evidence="1" id="KW-1133">Transmembrane helix</keyword>
<dbReference type="GO" id="GO:0016020">
    <property type="term" value="C:membrane"/>
    <property type="evidence" value="ECO:0007669"/>
    <property type="project" value="InterPro"/>
</dbReference>